<accession>A0A367RE12</accession>
<sequence length="74" mass="8384">MKFTNSLNSAHIIAWINSMPKITCFHQVKNHNSPSINTAVNSETSPSYSTDPNYLKPFDTAFIAYYMMGFGNFE</sequence>
<reference evidence="1 2" key="1">
    <citation type="submission" date="2016-04" db="EMBL/GenBank/DDBJ databases">
        <authorList>
            <person name="Evans L.H."/>
            <person name="Alamgir A."/>
            <person name="Owens N."/>
            <person name="Weber N.D."/>
            <person name="Virtaneva K."/>
            <person name="Barbian K."/>
            <person name="Babar A."/>
            <person name="Rosenke K."/>
        </authorList>
    </citation>
    <scope>NUCLEOTIDE SEQUENCE [LARGE SCALE GENOMIC DNA]</scope>
    <source>
        <strain evidence="1">NIES-2108</strain>
    </source>
</reference>
<protein>
    <submittedName>
        <fullName evidence="1">Uncharacterized protein</fullName>
    </submittedName>
</protein>
<proteinExistence type="predicted"/>
<evidence type="ECO:0000313" key="2">
    <source>
        <dbReference type="Proteomes" id="UP000252085"/>
    </source>
</evidence>
<comment type="caution">
    <text evidence="1">The sequence shown here is derived from an EMBL/GenBank/DDBJ whole genome shotgun (WGS) entry which is preliminary data.</text>
</comment>
<gene>
    <name evidence="1" type="ORF">A6769_22885</name>
</gene>
<dbReference type="AlphaFoldDB" id="A0A367RE12"/>
<dbReference type="EMBL" id="LXQE01000156">
    <property type="protein sequence ID" value="RCJ34309.1"/>
    <property type="molecule type" value="Genomic_DNA"/>
</dbReference>
<evidence type="ECO:0000313" key="1">
    <source>
        <dbReference type="EMBL" id="RCJ34309.1"/>
    </source>
</evidence>
<organism evidence="1 2">
    <name type="scientific">Nostoc punctiforme NIES-2108</name>
    <dbReference type="NCBI Taxonomy" id="1356359"/>
    <lineage>
        <taxon>Bacteria</taxon>
        <taxon>Bacillati</taxon>
        <taxon>Cyanobacteriota</taxon>
        <taxon>Cyanophyceae</taxon>
        <taxon>Nostocales</taxon>
        <taxon>Nostocaceae</taxon>
        <taxon>Nostoc</taxon>
    </lineage>
</organism>
<name>A0A367RE12_NOSPU</name>
<dbReference type="Proteomes" id="UP000252085">
    <property type="component" value="Unassembled WGS sequence"/>
</dbReference>